<accession>A0A2A6D2L6</accession>
<dbReference type="Proteomes" id="UP000005239">
    <property type="component" value="Unassembled WGS sequence"/>
</dbReference>
<feature type="compositionally biased region" description="Basic and acidic residues" evidence="1">
    <location>
        <begin position="1"/>
        <end position="11"/>
    </location>
</feature>
<gene>
    <name evidence="2" type="primary">WBGene00093338</name>
</gene>
<sequence length="468" mass="52839">MGKEEQKEENPHGAATNERERKRRASSVDFTFSTLYDFQDFAEKREKTIDDHFDTRSPKNRTNRAGFGTVKKCRFSQTLLIGVLEGAEDAGHIHFLCRFPVCSRRRHVEMRIQRPKLPRVTKTRKIRASLNREKPKNYKKDAFRRDVVWSKQEIDIKNEYAQRLQHPREPQLAIHLANECEYDVYDSLNMKGVTIKHNYSSTIMSAAPFNLVATNSGVRNGLTARLTGFDNIMDDVGEVCPQAFRINTEENFPGFNLHIAGPIISILFDLRNEVKVEANTQFNSEFGIPIFDLAEDGFITSGGYNGCKKPNSGKLLFHYLTFDFLCGVQSFRSNLLLNTSSYLLTSNDFRNVTIDIEPNMDTQHTVIVNDITNASPQTITVKNRIMIDFSKTQSNTSYSQNVEIAFTGLSGDQGFLMRYTTTVSEKATTTTEKPTSGSSEIKTTTVQTTNTSATLLSSAACFAAARML</sequence>
<accession>A0A8R1Y6L5</accession>
<evidence type="ECO:0000313" key="3">
    <source>
        <dbReference type="Proteomes" id="UP000005239"/>
    </source>
</evidence>
<evidence type="ECO:0000313" key="2">
    <source>
        <dbReference type="EnsemblMetazoa" id="PPA03784.1"/>
    </source>
</evidence>
<name>A0A2A6D2L6_PRIPA</name>
<protein>
    <submittedName>
        <fullName evidence="2">Uncharacterized protein</fullName>
    </submittedName>
</protein>
<keyword evidence="3" id="KW-1185">Reference proteome</keyword>
<organism evidence="2 3">
    <name type="scientific">Pristionchus pacificus</name>
    <name type="common">Parasitic nematode worm</name>
    <dbReference type="NCBI Taxonomy" id="54126"/>
    <lineage>
        <taxon>Eukaryota</taxon>
        <taxon>Metazoa</taxon>
        <taxon>Ecdysozoa</taxon>
        <taxon>Nematoda</taxon>
        <taxon>Chromadorea</taxon>
        <taxon>Rhabditida</taxon>
        <taxon>Rhabditina</taxon>
        <taxon>Diplogasteromorpha</taxon>
        <taxon>Diplogasteroidea</taxon>
        <taxon>Neodiplogasteridae</taxon>
        <taxon>Pristionchus</taxon>
    </lineage>
</organism>
<dbReference type="EnsemblMetazoa" id="PPA03784.1">
    <property type="protein sequence ID" value="PPA03784.1"/>
    <property type="gene ID" value="WBGene00093338"/>
</dbReference>
<proteinExistence type="predicted"/>
<reference evidence="2" key="2">
    <citation type="submission" date="2022-06" db="UniProtKB">
        <authorList>
            <consortium name="EnsemblMetazoa"/>
        </authorList>
    </citation>
    <scope>IDENTIFICATION</scope>
    <source>
        <strain evidence="2">PS312</strain>
    </source>
</reference>
<feature type="region of interest" description="Disordered" evidence="1">
    <location>
        <begin position="1"/>
        <end position="26"/>
    </location>
</feature>
<evidence type="ECO:0000256" key="1">
    <source>
        <dbReference type="SAM" id="MobiDB-lite"/>
    </source>
</evidence>
<dbReference type="AlphaFoldDB" id="A0A2A6D2L6"/>
<reference evidence="3" key="1">
    <citation type="journal article" date="2008" name="Nat. Genet.">
        <title>The Pristionchus pacificus genome provides a unique perspective on nematode lifestyle and parasitism.</title>
        <authorList>
            <person name="Dieterich C."/>
            <person name="Clifton S.W."/>
            <person name="Schuster L.N."/>
            <person name="Chinwalla A."/>
            <person name="Delehaunty K."/>
            <person name="Dinkelacker I."/>
            <person name="Fulton L."/>
            <person name="Fulton R."/>
            <person name="Godfrey J."/>
            <person name="Minx P."/>
            <person name="Mitreva M."/>
            <person name="Roeseler W."/>
            <person name="Tian H."/>
            <person name="Witte H."/>
            <person name="Yang S.P."/>
            <person name="Wilson R.K."/>
            <person name="Sommer R.J."/>
        </authorList>
    </citation>
    <scope>NUCLEOTIDE SEQUENCE [LARGE SCALE GENOMIC DNA]</scope>
    <source>
        <strain evidence="3">PS312</strain>
    </source>
</reference>